<reference evidence="1 2" key="1">
    <citation type="submission" date="2017-04" db="EMBL/GenBank/DDBJ databases">
        <title>Novel microbial lineages endemic to geothermal iron-oxide mats fill important gaps in the evolutionary history of Archaea.</title>
        <authorList>
            <person name="Jay Z.J."/>
            <person name="Beam J.P."/>
            <person name="Dlakic M."/>
            <person name="Rusch D.B."/>
            <person name="Kozubal M.A."/>
            <person name="Inskeep W.P."/>
        </authorList>
    </citation>
    <scope>NUCLEOTIDE SEQUENCE [LARGE SCALE GENOMIC DNA]</scope>
    <source>
        <strain evidence="1">BE_D</strain>
    </source>
</reference>
<accession>A0A2R6C8J5</accession>
<evidence type="ECO:0000313" key="2">
    <source>
        <dbReference type="Proteomes" id="UP000242015"/>
    </source>
</evidence>
<protein>
    <submittedName>
        <fullName evidence="1">Uncharacterized protein</fullName>
    </submittedName>
</protein>
<evidence type="ECO:0000313" key="1">
    <source>
        <dbReference type="EMBL" id="PSO07160.1"/>
    </source>
</evidence>
<comment type="caution">
    <text evidence="1">The sequence shown here is derived from an EMBL/GenBank/DDBJ whole genome shotgun (WGS) entry which is preliminary data.</text>
</comment>
<name>A0A2R6C8J5_9ARCH</name>
<proteinExistence type="predicted"/>
<gene>
    <name evidence="1" type="ORF">B9Q04_12320</name>
</gene>
<organism evidence="1 2">
    <name type="scientific">Candidatus Marsarchaeota G2 archaeon BE_D</name>
    <dbReference type="NCBI Taxonomy" id="1978158"/>
    <lineage>
        <taxon>Archaea</taxon>
        <taxon>Candidatus Marsarchaeota</taxon>
        <taxon>Candidatus Marsarchaeota group 2</taxon>
    </lineage>
</organism>
<dbReference type="AlphaFoldDB" id="A0A2R6C8J5"/>
<sequence length="84" mass="8998">MGGPSVNVVVEVVVELLWVVEVDSVVDDGVVRLAVEDVEVVWVDREGLVAMITAAATMIMTTTNIPNTAFVEVPLFCPLLTVLT</sequence>
<dbReference type="Proteomes" id="UP000242015">
    <property type="component" value="Unassembled WGS sequence"/>
</dbReference>
<dbReference type="EMBL" id="NEXF01000311">
    <property type="protein sequence ID" value="PSO07160.1"/>
    <property type="molecule type" value="Genomic_DNA"/>
</dbReference>